<dbReference type="Pfam" id="PF12697">
    <property type="entry name" value="Abhydrolase_6"/>
    <property type="match status" value="1"/>
</dbReference>
<organism evidence="2 3">
    <name type="scientific">Granulicella rosea</name>
    <dbReference type="NCBI Taxonomy" id="474952"/>
    <lineage>
        <taxon>Bacteria</taxon>
        <taxon>Pseudomonadati</taxon>
        <taxon>Acidobacteriota</taxon>
        <taxon>Terriglobia</taxon>
        <taxon>Terriglobales</taxon>
        <taxon>Acidobacteriaceae</taxon>
        <taxon>Granulicella</taxon>
    </lineage>
</organism>
<gene>
    <name evidence="2" type="ORF">SAMN05421770_101101</name>
</gene>
<name>A0A239CTK5_9BACT</name>
<dbReference type="InterPro" id="IPR000073">
    <property type="entry name" value="AB_hydrolase_1"/>
</dbReference>
<dbReference type="GO" id="GO:0016787">
    <property type="term" value="F:hydrolase activity"/>
    <property type="evidence" value="ECO:0007669"/>
    <property type="project" value="UniProtKB-KW"/>
</dbReference>
<dbReference type="OrthoDB" id="9776685at2"/>
<dbReference type="SUPFAM" id="SSF53474">
    <property type="entry name" value="alpha/beta-Hydrolases"/>
    <property type="match status" value="1"/>
</dbReference>
<evidence type="ECO:0000313" key="3">
    <source>
        <dbReference type="Proteomes" id="UP000198356"/>
    </source>
</evidence>
<proteinExistence type="predicted"/>
<dbReference type="Gene3D" id="3.40.50.1820">
    <property type="entry name" value="alpha/beta hydrolase"/>
    <property type="match status" value="1"/>
</dbReference>
<sequence length="287" mass="30933">MGAILAEVSLRLYRRPLGDPAPYRAAIQRLHATIEDVSVAAADGASLKAWFVQPEHPNGRSVVILHGVTDNRLGASGFSAMFLNKGYAVLLPDSRAHGLSGGSIATYGVLEREDVHRWAQWLRTRAPGCTYLLGESMGAAIGLQAEPVTPQLCAAAVESPYSTFRAISYERLGRGAHTGALFWRTLGRPIIEFAILYTQLRYGVQLPNANPEAAVMSAATPTLLIAGDKDVDIPMHHAQELERLCASHCALWIVPGAAHGEASLVAHAEFENRVIGWFESHDDAPAP</sequence>
<protein>
    <submittedName>
        <fullName evidence="2">Alpha/beta hydrolase family protein</fullName>
    </submittedName>
</protein>
<dbReference type="EMBL" id="FZOU01000001">
    <property type="protein sequence ID" value="SNS23440.1"/>
    <property type="molecule type" value="Genomic_DNA"/>
</dbReference>
<keyword evidence="3" id="KW-1185">Reference proteome</keyword>
<dbReference type="RefSeq" id="WP_142988136.1">
    <property type="nucleotide sequence ID" value="NZ_FZOU01000001.1"/>
</dbReference>
<dbReference type="InterPro" id="IPR029058">
    <property type="entry name" value="AB_hydrolase_fold"/>
</dbReference>
<feature type="domain" description="AB hydrolase-1" evidence="1">
    <location>
        <begin position="62"/>
        <end position="265"/>
    </location>
</feature>
<dbReference type="PANTHER" id="PTHR43358:SF4">
    <property type="entry name" value="ALPHA_BETA HYDROLASE FOLD-1 DOMAIN-CONTAINING PROTEIN"/>
    <property type="match status" value="1"/>
</dbReference>
<reference evidence="2 3" key="1">
    <citation type="submission" date="2017-06" db="EMBL/GenBank/DDBJ databases">
        <authorList>
            <person name="Kim H.J."/>
            <person name="Triplett B.A."/>
        </authorList>
    </citation>
    <scope>NUCLEOTIDE SEQUENCE [LARGE SCALE GENOMIC DNA]</scope>
    <source>
        <strain evidence="2 3">DSM 18704</strain>
    </source>
</reference>
<dbReference type="Proteomes" id="UP000198356">
    <property type="component" value="Unassembled WGS sequence"/>
</dbReference>
<dbReference type="PANTHER" id="PTHR43358">
    <property type="entry name" value="ALPHA/BETA-HYDROLASE"/>
    <property type="match status" value="1"/>
</dbReference>
<keyword evidence="2" id="KW-0378">Hydrolase</keyword>
<evidence type="ECO:0000313" key="2">
    <source>
        <dbReference type="EMBL" id="SNS23440.1"/>
    </source>
</evidence>
<evidence type="ECO:0000259" key="1">
    <source>
        <dbReference type="Pfam" id="PF12697"/>
    </source>
</evidence>
<dbReference type="InterPro" id="IPR052920">
    <property type="entry name" value="DNA-binding_regulatory"/>
</dbReference>
<dbReference type="AlphaFoldDB" id="A0A239CTK5"/>
<accession>A0A239CTK5</accession>